<dbReference type="Pfam" id="PF04883">
    <property type="entry name" value="HK97-gp10_like"/>
    <property type="match status" value="1"/>
</dbReference>
<dbReference type="InterPro" id="IPR010064">
    <property type="entry name" value="HK97-gp10_tail"/>
</dbReference>
<organism evidence="1">
    <name type="scientific">marine sediment metagenome</name>
    <dbReference type="NCBI Taxonomy" id="412755"/>
    <lineage>
        <taxon>unclassified sequences</taxon>
        <taxon>metagenomes</taxon>
        <taxon>ecological metagenomes</taxon>
    </lineage>
</organism>
<sequence length="108" mass="11690">MKIKADVVTNLKTKEVQDKVNKATEKAIKNTVVDIANDAIKGSPVLTGNNRRSIVFEAKGLEGAVYSTSGYGGFLETGTVKMAAQPYFKPALDKNIHKLPQGIKAELR</sequence>
<reference evidence="1" key="1">
    <citation type="journal article" date="2014" name="Front. Microbiol.">
        <title>High frequency of phylogenetically diverse reductive dehalogenase-homologous genes in deep subseafloor sedimentary metagenomes.</title>
        <authorList>
            <person name="Kawai M."/>
            <person name="Futagami T."/>
            <person name="Toyoda A."/>
            <person name="Takaki Y."/>
            <person name="Nishi S."/>
            <person name="Hori S."/>
            <person name="Arai W."/>
            <person name="Tsubouchi T."/>
            <person name="Morono Y."/>
            <person name="Uchiyama I."/>
            <person name="Ito T."/>
            <person name="Fujiyama A."/>
            <person name="Inagaki F."/>
            <person name="Takami H."/>
        </authorList>
    </citation>
    <scope>NUCLEOTIDE SEQUENCE</scope>
    <source>
        <strain evidence="1">Expedition CK06-06</strain>
    </source>
</reference>
<dbReference type="EMBL" id="BART01006827">
    <property type="protein sequence ID" value="GAG70392.1"/>
    <property type="molecule type" value="Genomic_DNA"/>
</dbReference>
<comment type="caution">
    <text evidence="1">The sequence shown here is derived from an EMBL/GenBank/DDBJ whole genome shotgun (WGS) entry which is preliminary data.</text>
</comment>
<accession>X1ALM5</accession>
<gene>
    <name evidence="1" type="ORF">S01H4_15583</name>
</gene>
<proteinExistence type="predicted"/>
<name>X1ALM5_9ZZZZ</name>
<dbReference type="AlphaFoldDB" id="X1ALM5"/>
<evidence type="ECO:0008006" key="2">
    <source>
        <dbReference type="Google" id="ProtNLM"/>
    </source>
</evidence>
<evidence type="ECO:0000313" key="1">
    <source>
        <dbReference type="EMBL" id="GAG70392.1"/>
    </source>
</evidence>
<protein>
    <recommendedName>
        <fullName evidence="2">HK97 gp10 family phage protein</fullName>
    </recommendedName>
</protein>
<dbReference type="NCBIfam" id="TIGR01725">
    <property type="entry name" value="phge_HK97_gp10"/>
    <property type="match status" value="1"/>
</dbReference>